<evidence type="ECO:0000313" key="2">
    <source>
        <dbReference type="EMBL" id="KAF5345778.1"/>
    </source>
</evidence>
<reference evidence="2 3" key="1">
    <citation type="journal article" date="2020" name="ISME J.">
        <title>Uncovering the hidden diversity of litter-decomposition mechanisms in mushroom-forming fungi.</title>
        <authorList>
            <person name="Floudas D."/>
            <person name="Bentzer J."/>
            <person name="Ahren D."/>
            <person name="Johansson T."/>
            <person name="Persson P."/>
            <person name="Tunlid A."/>
        </authorList>
    </citation>
    <scope>NUCLEOTIDE SEQUENCE [LARGE SCALE GENOMIC DNA]</scope>
    <source>
        <strain evidence="2 3">CBS 291.85</strain>
    </source>
</reference>
<evidence type="ECO:0000256" key="1">
    <source>
        <dbReference type="SAM" id="MobiDB-lite"/>
    </source>
</evidence>
<proteinExistence type="predicted"/>
<feature type="region of interest" description="Disordered" evidence="1">
    <location>
        <begin position="78"/>
        <end position="106"/>
    </location>
</feature>
<protein>
    <submittedName>
        <fullName evidence="2">Uncharacterized protein</fullName>
    </submittedName>
</protein>
<comment type="caution">
    <text evidence="2">The sequence shown here is derived from an EMBL/GenBank/DDBJ whole genome shotgun (WGS) entry which is preliminary data.</text>
</comment>
<dbReference type="Proteomes" id="UP000559256">
    <property type="component" value="Unassembled WGS sequence"/>
</dbReference>
<dbReference type="AlphaFoldDB" id="A0A8H5FR95"/>
<name>A0A8H5FR95_9AGAR</name>
<feature type="compositionally biased region" description="Basic and acidic residues" evidence="1">
    <location>
        <begin position="87"/>
        <end position="100"/>
    </location>
</feature>
<evidence type="ECO:0000313" key="3">
    <source>
        <dbReference type="Proteomes" id="UP000559256"/>
    </source>
</evidence>
<gene>
    <name evidence="2" type="ORF">D9758_011882</name>
</gene>
<keyword evidence="3" id="KW-1185">Reference proteome</keyword>
<dbReference type="OrthoDB" id="2789670at2759"/>
<accession>A0A8H5FR95</accession>
<organism evidence="2 3">
    <name type="scientific">Tetrapyrgos nigripes</name>
    <dbReference type="NCBI Taxonomy" id="182062"/>
    <lineage>
        <taxon>Eukaryota</taxon>
        <taxon>Fungi</taxon>
        <taxon>Dikarya</taxon>
        <taxon>Basidiomycota</taxon>
        <taxon>Agaricomycotina</taxon>
        <taxon>Agaricomycetes</taxon>
        <taxon>Agaricomycetidae</taxon>
        <taxon>Agaricales</taxon>
        <taxon>Marasmiineae</taxon>
        <taxon>Marasmiaceae</taxon>
        <taxon>Tetrapyrgos</taxon>
    </lineage>
</organism>
<dbReference type="EMBL" id="JAACJM010000108">
    <property type="protein sequence ID" value="KAF5345778.1"/>
    <property type="molecule type" value="Genomic_DNA"/>
</dbReference>
<sequence length="132" mass="14235">MLCTEYYDTAGCPCLLALPATQSLETSLIFLRRENGSHTGICLRNMVCATAIVPLEFAKNAITKGDFIPSVASSALEKMASEPSSTRARESFTSRPRDDTVSTLGTSSHGLVKNPDAMGKYAVLSWKVLFPT</sequence>